<proteinExistence type="predicted"/>
<name>X0SLI0_9ZZZZ</name>
<accession>X0SLI0</accession>
<feature type="non-terminal residue" evidence="1">
    <location>
        <position position="1"/>
    </location>
</feature>
<gene>
    <name evidence="1" type="ORF">S01H1_17998</name>
</gene>
<evidence type="ECO:0000313" key="1">
    <source>
        <dbReference type="EMBL" id="GAF76742.1"/>
    </source>
</evidence>
<dbReference type="AlphaFoldDB" id="X0SLI0"/>
<comment type="caution">
    <text evidence="1">The sequence shown here is derived from an EMBL/GenBank/DDBJ whole genome shotgun (WGS) entry which is preliminary data.</text>
</comment>
<sequence length="336" mass="38364">PYEIDFTDEDDRPCNLFLLMSENGRGKTTVLECMTLLMRQLGEAEPALFGNEDLDRGKGRIQLDVLTRIYWQGRDYRMVLSLLAGNIGDETFLKLWEQTDLKRYGAEEWHRTGFRQRAPGYLVEIDRNDELVQDLRHTLIDARRSAPDRFANSTLSLPTALFFPAYRDIPPVLEIDSRPIVQPEHWGYRSAQEFAAHGTHWTASLDNLLVWLAWLDNGSYEHAVKTINATVFAKSPDKRLSEMIRRVPPEAVVHSGDQTHRLDRLSSGEKNLIQLSCLSGCFRKPYRMALQPCHCVRLGSGFCQAPNPNVELLREPWPPPALRSAQNCCTLPNESS</sequence>
<evidence type="ECO:0008006" key="2">
    <source>
        <dbReference type="Google" id="ProtNLM"/>
    </source>
</evidence>
<dbReference type="EMBL" id="BARS01009586">
    <property type="protein sequence ID" value="GAF76742.1"/>
    <property type="molecule type" value="Genomic_DNA"/>
</dbReference>
<reference evidence="1" key="1">
    <citation type="journal article" date="2014" name="Front. Microbiol.">
        <title>High frequency of phylogenetically diverse reductive dehalogenase-homologous genes in deep subseafloor sedimentary metagenomes.</title>
        <authorList>
            <person name="Kawai M."/>
            <person name="Futagami T."/>
            <person name="Toyoda A."/>
            <person name="Takaki Y."/>
            <person name="Nishi S."/>
            <person name="Hori S."/>
            <person name="Arai W."/>
            <person name="Tsubouchi T."/>
            <person name="Morono Y."/>
            <person name="Uchiyama I."/>
            <person name="Ito T."/>
            <person name="Fujiyama A."/>
            <person name="Inagaki F."/>
            <person name="Takami H."/>
        </authorList>
    </citation>
    <scope>NUCLEOTIDE SEQUENCE</scope>
    <source>
        <strain evidence="1">Expedition CK06-06</strain>
    </source>
</reference>
<organism evidence="1">
    <name type="scientific">marine sediment metagenome</name>
    <dbReference type="NCBI Taxonomy" id="412755"/>
    <lineage>
        <taxon>unclassified sequences</taxon>
        <taxon>metagenomes</taxon>
        <taxon>ecological metagenomes</taxon>
    </lineage>
</organism>
<protein>
    <recommendedName>
        <fullName evidence="2">Rad50/SbcC-type AAA domain-containing protein</fullName>
    </recommendedName>
</protein>